<comment type="subcellular location">
    <subcellularLocation>
        <location evidence="1">Endomembrane system</location>
        <topology evidence="1">Multi-pass membrane protein</topology>
    </subcellularLocation>
</comment>
<evidence type="ECO:0000256" key="4">
    <source>
        <dbReference type="ARBA" id="ARBA00022692"/>
    </source>
</evidence>
<dbReference type="PANTHER" id="PTHR31503">
    <property type="entry name" value="VACUOLAR CALCIUM ION TRANSPORTER"/>
    <property type="match status" value="1"/>
</dbReference>
<reference evidence="11" key="1">
    <citation type="submission" date="2020-11" db="EMBL/GenBank/DDBJ databases">
        <authorList>
            <consortium name="DOE Joint Genome Institute"/>
            <person name="Ahrendt S."/>
            <person name="Riley R."/>
            <person name="Andreopoulos W."/>
            <person name="Labutti K."/>
            <person name="Pangilinan J."/>
            <person name="Ruiz-Duenas F.J."/>
            <person name="Barrasa J.M."/>
            <person name="Sanchez-Garcia M."/>
            <person name="Camarero S."/>
            <person name="Miyauchi S."/>
            <person name="Serrano A."/>
            <person name="Linde D."/>
            <person name="Babiker R."/>
            <person name="Drula E."/>
            <person name="Ayuso-Fernandez I."/>
            <person name="Pacheco R."/>
            <person name="Padilla G."/>
            <person name="Ferreira P."/>
            <person name="Barriuso J."/>
            <person name="Kellner H."/>
            <person name="Castanera R."/>
            <person name="Alfaro M."/>
            <person name="Ramirez L."/>
            <person name="Pisabarro A.G."/>
            <person name="Kuo A."/>
            <person name="Tritt A."/>
            <person name="Lipzen A."/>
            <person name="He G."/>
            <person name="Yan M."/>
            <person name="Ng V."/>
            <person name="Cullen D."/>
            <person name="Martin F."/>
            <person name="Rosso M.-N."/>
            <person name="Henrissat B."/>
            <person name="Hibbett D."/>
            <person name="Martinez A.T."/>
            <person name="Grigoriev I.V."/>
        </authorList>
    </citation>
    <scope>NUCLEOTIDE SEQUENCE</scope>
    <source>
        <strain evidence="11">CBS 247.69</strain>
    </source>
</reference>
<keyword evidence="4 9" id="KW-0812">Transmembrane</keyword>
<comment type="caution">
    <text evidence="11">The sequence shown here is derived from an EMBL/GenBank/DDBJ whole genome shotgun (WGS) entry which is preliminary data.</text>
</comment>
<feature type="transmembrane region" description="Helical" evidence="9">
    <location>
        <begin position="243"/>
        <end position="266"/>
    </location>
</feature>
<dbReference type="AlphaFoldDB" id="A0A9P5YHA7"/>
<feature type="transmembrane region" description="Helical" evidence="9">
    <location>
        <begin position="379"/>
        <end position="399"/>
    </location>
</feature>
<evidence type="ECO:0000256" key="2">
    <source>
        <dbReference type="ARBA" id="ARBA00008170"/>
    </source>
</evidence>
<keyword evidence="3" id="KW-0813">Transport</keyword>
<organism evidence="11 12">
    <name type="scientific">Collybia nuda</name>
    <dbReference type="NCBI Taxonomy" id="64659"/>
    <lineage>
        <taxon>Eukaryota</taxon>
        <taxon>Fungi</taxon>
        <taxon>Dikarya</taxon>
        <taxon>Basidiomycota</taxon>
        <taxon>Agaricomycotina</taxon>
        <taxon>Agaricomycetes</taxon>
        <taxon>Agaricomycetidae</taxon>
        <taxon>Agaricales</taxon>
        <taxon>Tricholomatineae</taxon>
        <taxon>Clitocybaceae</taxon>
        <taxon>Collybia</taxon>
    </lineage>
</organism>
<dbReference type="OrthoDB" id="1699231at2759"/>
<dbReference type="GO" id="GO:0006874">
    <property type="term" value="P:intracellular calcium ion homeostasis"/>
    <property type="evidence" value="ECO:0007669"/>
    <property type="project" value="TreeGrafter"/>
</dbReference>
<evidence type="ECO:0000256" key="9">
    <source>
        <dbReference type="SAM" id="Phobius"/>
    </source>
</evidence>
<evidence type="ECO:0000256" key="8">
    <source>
        <dbReference type="SAM" id="MobiDB-lite"/>
    </source>
</evidence>
<dbReference type="InterPro" id="IPR044880">
    <property type="entry name" value="NCX_ion-bd_dom_sf"/>
</dbReference>
<evidence type="ECO:0000259" key="10">
    <source>
        <dbReference type="Pfam" id="PF01699"/>
    </source>
</evidence>
<proteinExistence type="inferred from homology"/>
<dbReference type="InterPro" id="IPR004837">
    <property type="entry name" value="NaCa_Exmemb"/>
</dbReference>
<feature type="transmembrane region" description="Helical" evidence="9">
    <location>
        <begin position="278"/>
        <end position="300"/>
    </location>
</feature>
<dbReference type="GO" id="GO:0000329">
    <property type="term" value="C:fungal-type vacuole membrane"/>
    <property type="evidence" value="ECO:0007669"/>
    <property type="project" value="TreeGrafter"/>
</dbReference>
<dbReference type="InterPro" id="IPR004713">
    <property type="entry name" value="CaH_exchang"/>
</dbReference>
<feature type="transmembrane region" description="Helical" evidence="9">
    <location>
        <begin position="492"/>
        <end position="514"/>
    </location>
</feature>
<evidence type="ECO:0000313" key="11">
    <source>
        <dbReference type="EMBL" id="KAF9468913.1"/>
    </source>
</evidence>
<keyword evidence="6" id="KW-0406">Ion transport</keyword>
<dbReference type="Pfam" id="PF01699">
    <property type="entry name" value="Na_Ca_ex"/>
    <property type="match status" value="2"/>
</dbReference>
<keyword evidence="12" id="KW-1185">Reference proteome</keyword>
<feature type="domain" description="Sodium/calcium exchanger membrane region" evidence="10">
    <location>
        <begin position="178"/>
        <end position="341"/>
    </location>
</feature>
<feature type="region of interest" description="Disordered" evidence="8">
    <location>
        <begin position="1"/>
        <end position="45"/>
    </location>
</feature>
<evidence type="ECO:0000256" key="7">
    <source>
        <dbReference type="ARBA" id="ARBA00023136"/>
    </source>
</evidence>
<evidence type="ECO:0000256" key="6">
    <source>
        <dbReference type="ARBA" id="ARBA00023065"/>
    </source>
</evidence>
<dbReference type="GO" id="GO:0015369">
    <property type="term" value="F:calcium:proton antiporter activity"/>
    <property type="evidence" value="ECO:0007669"/>
    <property type="project" value="TreeGrafter"/>
</dbReference>
<feature type="transmembrane region" description="Helical" evidence="9">
    <location>
        <begin position="172"/>
        <end position="192"/>
    </location>
</feature>
<feature type="transmembrane region" description="Helical" evidence="9">
    <location>
        <begin position="467"/>
        <end position="485"/>
    </location>
</feature>
<gene>
    <name evidence="11" type="ORF">BDZ94DRAFT_551610</name>
</gene>
<dbReference type="Gene3D" id="1.20.1420.30">
    <property type="entry name" value="NCX, central ion-binding region"/>
    <property type="match status" value="1"/>
</dbReference>
<feature type="transmembrane region" description="Helical" evidence="9">
    <location>
        <begin position="213"/>
        <end position="231"/>
    </location>
</feature>
<feature type="domain" description="Sodium/calcium exchanger membrane region" evidence="10">
    <location>
        <begin position="385"/>
        <end position="534"/>
    </location>
</feature>
<sequence>MERQEKHHRQRALDVLTRSSSQPPSSSRRSRKLDGHSVWSDDEMSTRRVQISGGYDQRFNNVDLGVRPPSTPSTQVPTPTYYGPPLERTSGVLIWSADAESQNVPQGSSLPTRVSFSNRISVAVQTSLTFWQRLRGHGKERVGWMCSFRAIMTYSWLNFLLIFVPISWGVHYAPVSHAIMFMFCFLAIVPLSKLLDYGGEQLALYCGKDFGDLIMITLSNAVETVLALVLLSRCELRLLQSTIAGVVILRLLLIPGVSFLTGGVHVMTQELHPHVVQLNNTLLTLGVLTLLLPATFFGALDHTTPMGVVTTTDVLNDSVRGDFLKFSRAMSMFLLVVYVCSRFYLHNPPGNIDNLHEHQNAPESLRAAVEKMKKEDPEVNPWVCIALLVVTVVLMAITAEFLVSSVQPMRKRLGIRQEWFGLFLLPLISYSADGLLSIVYFIRQYFRRYLGMPSPVNTLAQGRSIDLGIQFLIFWMPLLVIFGWLAHKPISLLFDVFEVAVLLGACFLVNYVTADAKTNWVEGMMMVVFYIMIVSCLRIER</sequence>
<dbReference type="GO" id="GO:0012505">
    <property type="term" value="C:endomembrane system"/>
    <property type="evidence" value="ECO:0007669"/>
    <property type="project" value="UniProtKB-SubCell"/>
</dbReference>
<evidence type="ECO:0000256" key="1">
    <source>
        <dbReference type="ARBA" id="ARBA00004127"/>
    </source>
</evidence>
<feature type="transmembrane region" description="Helical" evidence="9">
    <location>
        <begin position="520"/>
        <end position="539"/>
    </location>
</feature>
<accession>A0A9P5YHA7</accession>
<feature type="region of interest" description="Disordered" evidence="8">
    <location>
        <begin position="60"/>
        <end position="82"/>
    </location>
</feature>
<dbReference type="PANTHER" id="PTHR31503:SF20">
    <property type="entry name" value="CA(2+)_H(+) EXCHANGER, PUTATIVE (EUROFUNG)-RELATED"/>
    <property type="match status" value="1"/>
</dbReference>
<dbReference type="EMBL" id="MU150231">
    <property type="protein sequence ID" value="KAF9468913.1"/>
    <property type="molecule type" value="Genomic_DNA"/>
</dbReference>
<protein>
    <recommendedName>
        <fullName evidence="10">Sodium/calcium exchanger membrane region domain-containing protein</fullName>
    </recommendedName>
</protein>
<name>A0A9P5YHA7_9AGAR</name>
<feature type="compositionally biased region" description="Low complexity" evidence="8">
    <location>
        <begin position="18"/>
        <end position="27"/>
    </location>
</feature>
<keyword evidence="7 9" id="KW-0472">Membrane</keyword>
<feature type="transmembrane region" description="Helical" evidence="9">
    <location>
        <begin position="419"/>
        <end position="442"/>
    </location>
</feature>
<evidence type="ECO:0000256" key="3">
    <source>
        <dbReference type="ARBA" id="ARBA00022448"/>
    </source>
</evidence>
<keyword evidence="5 9" id="KW-1133">Transmembrane helix</keyword>
<evidence type="ECO:0000256" key="5">
    <source>
        <dbReference type="ARBA" id="ARBA00022989"/>
    </source>
</evidence>
<comment type="similarity">
    <text evidence="2">Belongs to the Ca(2+):cation antiporter (CaCA) (TC 2.A.19) family.</text>
</comment>
<evidence type="ECO:0000313" key="12">
    <source>
        <dbReference type="Proteomes" id="UP000807353"/>
    </source>
</evidence>
<feature type="compositionally biased region" description="Basic residues" evidence="8">
    <location>
        <begin position="1"/>
        <end position="10"/>
    </location>
</feature>
<dbReference type="Proteomes" id="UP000807353">
    <property type="component" value="Unassembled WGS sequence"/>
</dbReference>